<dbReference type="InterPro" id="IPR036291">
    <property type="entry name" value="NAD(P)-bd_dom_sf"/>
</dbReference>
<dbReference type="GeneID" id="17964132"/>
<gene>
    <name evidence="7" type="primary">ycf39</name>
</gene>
<keyword evidence="3 7" id="KW-0934">Plastid</keyword>
<comment type="subcellular location">
    <subcellularLocation>
        <location evidence="1">Plastid</location>
    </subcellularLocation>
</comment>
<dbReference type="EMBL" id="MF401423">
    <property type="protein sequence ID" value="ATJ02824.1"/>
    <property type="molecule type" value="Genomic_DNA"/>
</dbReference>
<evidence type="ECO:0000256" key="1">
    <source>
        <dbReference type="ARBA" id="ARBA00004474"/>
    </source>
</evidence>
<dbReference type="InterPro" id="IPR044256">
    <property type="entry name" value="HCF244-like"/>
</dbReference>
<name>W0RYT5_PORPP</name>
<dbReference type="PANTHER" id="PTHR47128:SF2">
    <property type="entry name" value="PROTEIN HIGH CHLOROPHYLL FLUORESCENCE PHENOTYPE 244, CHLOROPLASTIC"/>
    <property type="match status" value="1"/>
</dbReference>
<dbReference type="RefSeq" id="YP_008965616.1">
    <property type="nucleotide sequence ID" value="NC_023133.1"/>
</dbReference>
<dbReference type="SUPFAM" id="SSF51735">
    <property type="entry name" value="NAD(P)-binding Rossmann-fold domains"/>
    <property type="match status" value="1"/>
</dbReference>
<dbReference type="PANTHER" id="PTHR47128">
    <property type="match status" value="1"/>
</dbReference>
<accession>W0RYT5</accession>
<reference evidence="7" key="1">
    <citation type="journal article" date="2014" name="J. Plant Res.">
        <title>Analysis of the complete plastid genome of the unicellular red alga Porphyridium purpureum.</title>
        <authorList>
            <person name="Tajima N."/>
            <person name="Sato S."/>
            <person name="Maruyama F."/>
            <person name="Kurokawa K."/>
            <person name="Ohta H."/>
            <person name="Tabata S."/>
            <person name="Sekine K."/>
            <person name="Moriyama T."/>
            <person name="Sato N."/>
        </authorList>
    </citation>
    <scope>NUCLEOTIDE SEQUENCE</scope>
</reference>
<evidence type="ECO:0000259" key="5">
    <source>
        <dbReference type="Pfam" id="PF05368"/>
    </source>
</evidence>
<dbReference type="CDD" id="cd05243">
    <property type="entry name" value="SDR_a5"/>
    <property type="match status" value="1"/>
</dbReference>
<organism evidence="7">
    <name type="scientific">Porphyridium purpureum</name>
    <name type="common">Red alga</name>
    <name type="synonym">Porphyridium cruentum</name>
    <dbReference type="NCBI Taxonomy" id="35688"/>
    <lineage>
        <taxon>Eukaryota</taxon>
        <taxon>Rhodophyta</taxon>
        <taxon>Bangiophyceae</taxon>
        <taxon>Porphyridiales</taxon>
        <taxon>Porphyridiaceae</taxon>
        <taxon>Porphyridium</taxon>
    </lineage>
</organism>
<evidence type="ECO:0000313" key="7">
    <source>
        <dbReference type="EMBL" id="BAO23592.1"/>
    </source>
</evidence>
<reference evidence="6" key="2">
    <citation type="journal article" date="2017" name="Mitochondrial DNA Part B Resour">
        <title>Characterization of the complete plastid genome of Porphyridium purpureum strain CCMP1328.</title>
        <authorList>
            <person name="Bi G."/>
        </authorList>
    </citation>
    <scope>NUCLEOTIDE SEQUENCE</scope>
</reference>
<evidence type="ECO:0000313" key="6">
    <source>
        <dbReference type="EMBL" id="ATJ02824.1"/>
    </source>
</evidence>
<evidence type="ECO:0000256" key="4">
    <source>
        <dbReference type="ARBA" id="ARBA00023276"/>
    </source>
</evidence>
<sequence length="319" mass="36358">MTLLIIGATGTLGRQIARIALQEGYQVKCLVRNVRQASFLKEWGAQLVYGDLTIPETIPPCFLGVTAVIDASTVRPLDSHTAFEVDMAGKTALLKVANAACVDRFIFFSLVNLEEYKSIPLLNYKKEMEKVLQKSNLKYTIFRLAGFYQGLINQYCVPILDQQPVWLTGESTPIAYMDTQDIAKFVLKSLSLPQTERKIINLTASRAWVSQEIIEICQILSGQKAKVNRIPLFLLNGFRVFTQFFEWTYNISDRLAFTEVLGGGKELIAPMESTYTIFNIKDTDTISLEKYLQEYFSKILKKLKELNQDQKQKYNNIQF</sequence>
<dbReference type="Gene3D" id="3.40.50.720">
    <property type="entry name" value="NAD(P)-binding Rossmann-like Domain"/>
    <property type="match status" value="1"/>
</dbReference>
<proteinExistence type="predicted"/>
<geneLocation type="plastid" evidence="7"/>
<keyword evidence="2" id="KW-0602">Photosynthesis</keyword>
<dbReference type="Pfam" id="PF05368">
    <property type="entry name" value="NmrA"/>
    <property type="match status" value="1"/>
</dbReference>
<feature type="domain" description="NmrA-like" evidence="5">
    <location>
        <begin position="2"/>
        <end position="235"/>
    </location>
</feature>
<keyword evidence="7" id="KW-0150">Chloroplast</keyword>
<dbReference type="GO" id="GO:0009523">
    <property type="term" value="C:photosystem II"/>
    <property type="evidence" value="ECO:0007669"/>
    <property type="project" value="UniProtKB-KW"/>
</dbReference>
<dbReference type="AlphaFoldDB" id="W0RYT5"/>
<evidence type="ECO:0000256" key="3">
    <source>
        <dbReference type="ARBA" id="ARBA00022640"/>
    </source>
</evidence>
<keyword evidence="4" id="KW-0604">Photosystem II</keyword>
<dbReference type="GO" id="GO:0009536">
    <property type="term" value="C:plastid"/>
    <property type="evidence" value="ECO:0007669"/>
    <property type="project" value="UniProtKB-SubCell"/>
</dbReference>
<evidence type="ECO:0000256" key="2">
    <source>
        <dbReference type="ARBA" id="ARBA00022531"/>
    </source>
</evidence>
<dbReference type="InterPro" id="IPR008030">
    <property type="entry name" value="NmrA-like"/>
</dbReference>
<dbReference type="EMBL" id="AP012987">
    <property type="protein sequence ID" value="BAO23592.1"/>
    <property type="molecule type" value="Genomic_DNA"/>
</dbReference>
<protein>
    <submittedName>
        <fullName evidence="6">3-beta hydroxysteroid dehydrogenase</fullName>
    </submittedName>
    <submittedName>
        <fullName evidence="7">Conserved hypothetical plastid protein</fullName>
    </submittedName>
</protein>
<dbReference type="GO" id="GO:0015979">
    <property type="term" value="P:photosynthesis"/>
    <property type="evidence" value="ECO:0007669"/>
    <property type="project" value="UniProtKB-KW"/>
</dbReference>